<organism evidence="2 3">
    <name type="scientific">Weissella muntiaci</name>
    <dbReference type="NCBI Taxonomy" id="2508881"/>
    <lineage>
        <taxon>Bacteria</taxon>
        <taxon>Bacillati</taxon>
        <taxon>Bacillota</taxon>
        <taxon>Bacilli</taxon>
        <taxon>Lactobacillales</taxon>
        <taxon>Lactobacillaceae</taxon>
        <taxon>Weissella</taxon>
    </lineage>
</organism>
<evidence type="ECO:0000259" key="1">
    <source>
        <dbReference type="PROSITE" id="PS51186"/>
    </source>
</evidence>
<evidence type="ECO:0000313" key="2">
    <source>
        <dbReference type="EMBL" id="TYC51024.1"/>
    </source>
</evidence>
<dbReference type="EMBL" id="SDGZ01000003">
    <property type="protein sequence ID" value="TYC51024.1"/>
    <property type="molecule type" value="Genomic_DNA"/>
</dbReference>
<dbReference type="PROSITE" id="PS51186">
    <property type="entry name" value="GNAT"/>
    <property type="match status" value="1"/>
</dbReference>
<keyword evidence="3" id="KW-1185">Reference proteome</keyword>
<gene>
    <name evidence="2" type="ORF">ESZ50_00385</name>
</gene>
<dbReference type="AlphaFoldDB" id="A0A6C2CAJ6"/>
<dbReference type="Gene3D" id="3.40.630.30">
    <property type="match status" value="1"/>
</dbReference>
<reference evidence="2 3" key="1">
    <citation type="submission" date="2019-01" db="EMBL/GenBank/DDBJ databases">
        <title>Weissella sp. nov., a novel lactic acid bacterium isolated from animal feces.</title>
        <authorList>
            <person name="Wang L.-T."/>
        </authorList>
    </citation>
    <scope>NUCLEOTIDE SEQUENCE [LARGE SCALE GENOMIC DNA]</scope>
    <source>
        <strain evidence="2 3">8H-2</strain>
    </source>
</reference>
<accession>A0A6C2CAJ6</accession>
<feature type="domain" description="N-acetyltransferase" evidence="1">
    <location>
        <begin position="1"/>
        <end position="164"/>
    </location>
</feature>
<dbReference type="SUPFAM" id="SSF55729">
    <property type="entry name" value="Acyl-CoA N-acyltransferases (Nat)"/>
    <property type="match status" value="1"/>
</dbReference>
<dbReference type="InterPro" id="IPR016181">
    <property type="entry name" value="Acyl_CoA_acyltransferase"/>
</dbReference>
<keyword evidence="2" id="KW-0808">Transferase</keyword>
<dbReference type="OrthoDB" id="9127144at2"/>
<sequence length="176" mass="19933">MQLQELTQDGYQYWQSIYLAAFPPYERIDFDDLIRIAQANQMIKLNTLIEDEQPVGIVLNIELDHQKSFILYFAIDESKRSGGLGSKALNALKSTYPGGIILESELTGSDAPNEEQRTRRYRFYQKNGLIDTKYVTENLGGTFHLLASTSEITVADYEMASSQIGIETHVVDTQID</sequence>
<dbReference type="RefSeq" id="WP_148621610.1">
    <property type="nucleotide sequence ID" value="NZ_SDGZ01000003.1"/>
</dbReference>
<comment type="caution">
    <text evidence="2">The sequence shown here is derived from an EMBL/GenBank/DDBJ whole genome shotgun (WGS) entry which is preliminary data.</text>
</comment>
<dbReference type="InterPro" id="IPR000182">
    <property type="entry name" value="GNAT_dom"/>
</dbReference>
<dbReference type="GO" id="GO:0016747">
    <property type="term" value="F:acyltransferase activity, transferring groups other than amino-acyl groups"/>
    <property type="evidence" value="ECO:0007669"/>
    <property type="project" value="InterPro"/>
</dbReference>
<proteinExistence type="predicted"/>
<name>A0A6C2CAJ6_9LACO</name>
<evidence type="ECO:0000313" key="3">
    <source>
        <dbReference type="Proteomes" id="UP000371977"/>
    </source>
</evidence>
<protein>
    <submittedName>
        <fullName evidence="2">N-acetyltransferase</fullName>
    </submittedName>
</protein>
<dbReference type="Proteomes" id="UP000371977">
    <property type="component" value="Unassembled WGS sequence"/>
</dbReference>